<name>A0AAD9A3B7_9PEZI</name>
<dbReference type="PANTHER" id="PTHR24148:SF82">
    <property type="entry name" value="HETEROKARYON INCOMPATIBILITY DOMAIN-CONTAINING PROTEIN"/>
    <property type="match status" value="1"/>
</dbReference>
<proteinExistence type="predicted"/>
<dbReference type="InterPro" id="IPR010730">
    <property type="entry name" value="HET"/>
</dbReference>
<feature type="region of interest" description="Disordered" evidence="1">
    <location>
        <begin position="449"/>
        <end position="474"/>
    </location>
</feature>
<dbReference type="EMBL" id="JAQOWY010000540">
    <property type="protein sequence ID" value="KAK1840681.1"/>
    <property type="molecule type" value="Genomic_DNA"/>
</dbReference>
<feature type="domain" description="Heterokaryon incompatibility" evidence="2">
    <location>
        <begin position="41"/>
        <end position="229"/>
    </location>
</feature>
<evidence type="ECO:0000259" key="2">
    <source>
        <dbReference type="Pfam" id="PF06985"/>
    </source>
</evidence>
<dbReference type="Pfam" id="PF06985">
    <property type="entry name" value="HET"/>
    <property type="match status" value="1"/>
</dbReference>
<feature type="compositionally biased region" description="Polar residues" evidence="1">
    <location>
        <begin position="460"/>
        <end position="474"/>
    </location>
</feature>
<protein>
    <recommendedName>
        <fullName evidence="2">Heterokaryon incompatibility domain-containing protein</fullName>
    </recommendedName>
</protein>
<dbReference type="InterPro" id="IPR052895">
    <property type="entry name" value="HetReg/Transcr_Mod"/>
</dbReference>
<reference evidence="3" key="1">
    <citation type="submission" date="2023-01" db="EMBL/GenBank/DDBJ databases">
        <title>Colletotrichum chrysophilum M932 genome sequence.</title>
        <authorList>
            <person name="Baroncelli R."/>
        </authorList>
    </citation>
    <scope>NUCLEOTIDE SEQUENCE</scope>
    <source>
        <strain evidence="3">M932</strain>
    </source>
</reference>
<evidence type="ECO:0000256" key="1">
    <source>
        <dbReference type="SAM" id="MobiDB-lite"/>
    </source>
</evidence>
<dbReference type="PANTHER" id="PTHR24148">
    <property type="entry name" value="ANKYRIN REPEAT DOMAIN-CONTAINING PROTEIN 39 HOMOLOG-RELATED"/>
    <property type="match status" value="1"/>
</dbReference>
<dbReference type="AlphaFoldDB" id="A0AAD9A3B7"/>
<evidence type="ECO:0000313" key="4">
    <source>
        <dbReference type="Proteomes" id="UP001243330"/>
    </source>
</evidence>
<organism evidence="3 4">
    <name type="scientific">Colletotrichum chrysophilum</name>
    <dbReference type="NCBI Taxonomy" id="1836956"/>
    <lineage>
        <taxon>Eukaryota</taxon>
        <taxon>Fungi</taxon>
        <taxon>Dikarya</taxon>
        <taxon>Ascomycota</taxon>
        <taxon>Pezizomycotina</taxon>
        <taxon>Sordariomycetes</taxon>
        <taxon>Hypocreomycetidae</taxon>
        <taxon>Glomerellales</taxon>
        <taxon>Glomerellaceae</taxon>
        <taxon>Colletotrichum</taxon>
        <taxon>Colletotrichum gloeosporioides species complex</taxon>
    </lineage>
</organism>
<comment type="caution">
    <text evidence="3">The sequence shown here is derived from an EMBL/GenBank/DDBJ whole genome shotgun (WGS) entry which is preliminary data.</text>
</comment>
<sequence length="623" mass="70505">MFQSLDSSSREIRLLRILPGAWFDSIRLDLDVVSLDAKPQYQALSYVWGSEADPKTVTLHDQRFQVTSNLYNALRRLRKSRVSVALWVDAVCINQKDNAERTQQVSIMNHIYENAFEVVIWLGDSLSDSLKGLERSPGSLEDGPRYVANHASIGNFGRREPFDNTETEAAAAFTILQLLGEPGHWDSKEIFAVNQEGQFVVAEIYHAAWQAFLGLMSCSWWSRMWIVQEFVLARDSQVVVGNVAVPGHLITDFYHSYISHLPSGCCCHLTVSWRMTSDLWGEMMNIRRADMGLNAIRNQHRDHGAHDGNRLTALLRKTLWMLRPKEATDPRDKICGVLGLFPGIEITPDYTSEAAKFFSYATEFFIRAEEGMMILAGPRMRRPDMPSWVPDLIGDPQDRYFHSTTRRINLCDRFRACGGLNVWYRRDERYLELRGRKIGLVKTASQPFSEGHEAREAGISDSSPSSNLYPRGGSQSDALWRTVIRDTILDFEDPDNDRRATSEDASCYGVFLKWLCATGHDEKTEIDRQKVNFSGFQDAFFVATIGQTFFITDSGLFGLGEGVQPGDEIWIFAGGRVPFLIRRGSSKTPGDGRYTLVGDCYVHGVMYGEGIHDDIDLQPVFLE</sequence>
<accession>A0AAD9A3B7</accession>
<evidence type="ECO:0000313" key="3">
    <source>
        <dbReference type="EMBL" id="KAK1840681.1"/>
    </source>
</evidence>
<dbReference type="Proteomes" id="UP001243330">
    <property type="component" value="Unassembled WGS sequence"/>
</dbReference>
<dbReference type="Pfam" id="PF26639">
    <property type="entry name" value="Het-6_barrel"/>
    <property type="match status" value="1"/>
</dbReference>
<gene>
    <name evidence="3" type="ORF">CCHR01_16697</name>
</gene>
<keyword evidence="4" id="KW-1185">Reference proteome</keyword>